<reference evidence="1" key="1">
    <citation type="journal article" date="2021" name="New Phytol.">
        <title>Evolutionary innovations through gain and loss of genes in the ectomycorrhizal Boletales.</title>
        <authorList>
            <person name="Wu G."/>
            <person name="Miyauchi S."/>
            <person name="Morin E."/>
            <person name="Kuo A."/>
            <person name="Drula E."/>
            <person name="Varga T."/>
            <person name="Kohler A."/>
            <person name="Feng B."/>
            <person name="Cao Y."/>
            <person name="Lipzen A."/>
            <person name="Daum C."/>
            <person name="Hundley H."/>
            <person name="Pangilinan J."/>
            <person name="Johnson J."/>
            <person name="Barry K."/>
            <person name="LaButti K."/>
            <person name="Ng V."/>
            <person name="Ahrendt S."/>
            <person name="Min B."/>
            <person name="Choi I.G."/>
            <person name="Park H."/>
            <person name="Plett J.M."/>
            <person name="Magnuson J."/>
            <person name="Spatafora J.W."/>
            <person name="Nagy L.G."/>
            <person name="Henrissat B."/>
            <person name="Grigoriev I.V."/>
            <person name="Yang Z.L."/>
            <person name="Xu J."/>
            <person name="Martin F.M."/>
        </authorList>
    </citation>
    <scope>NUCLEOTIDE SEQUENCE</scope>
    <source>
        <strain evidence="1">KUC20120723A-06</strain>
    </source>
</reference>
<sequence>MTELESARVYTDFHHKLPPHPGSEWTRFVCISDTHSRVFPVPPGDVLLHAGDLSSWGSLDELRPTVEWLKSLEHPVKIMIAGNHDLCLDEQWGLQTYGINPDDIRHARAYVRSDAGLHYLEYEAFQFTAPSGRTWKVYGSPAAPIHVQGAFQYGTSEEARAIYDRIPLDTEILVTHTPPFMTQDRTRKGKNAGCQILASALQQLPECRLHVFGHIHEANGAQTDTDASGGTGRVFVNAAVASHGNAIVVDLKN</sequence>
<accession>A0ACB8B2K0</accession>
<name>A0ACB8B2K0_9AGAM</name>
<keyword evidence="2" id="KW-1185">Reference proteome</keyword>
<dbReference type="EMBL" id="MU266620">
    <property type="protein sequence ID" value="KAH7919901.1"/>
    <property type="molecule type" value="Genomic_DNA"/>
</dbReference>
<dbReference type="Proteomes" id="UP000790709">
    <property type="component" value="Unassembled WGS sequence"/>
</dbReference>
<organism evidence="1 2">
    <name type="scientific">Leucogyrophana mollusca</name>
    <dbReference type="NCBI Taxonomy" id="85980"/>
    <lineage>
        <taxon>Eukaryota</taxon>
        <taxon>Fungi</taxon>
        <taxon>Dikarya</taxon>
        <taxon>Basidiomycota</taxon>
        <taxon>Agaricomycotina</taxon>
        <taxon>Agaricomycetes</taxon>
        <taxon>Agaricomycetidae</taxon>
        <taxon>Boletales</taxon>
        <taxon>Boletales incertae sedis</taxon>
        <taxon>Leucogyrophana</taxon>
    </lineage>
</organism>
<proteinExistence type="predicted"/>
<evidence type="ECO:0000313" key="2">
    <source>
        <dbReference type="Proteomes" id="UP000790709"/>
    </source>
</evidence>
<protein>
    <submittedName>
        <fullName evidence="1">Metallo-dependent phosphatase</fullName>
    </submittedName>
</protein>
<evidence type="ECO:0000313" key="1">
    <source>
        <dbReference type="EMBL" id="KAH7919901.1"/>
    </source>
</evidence>
<comment type="caution">
    <text evidence="1">The sequence shown here is derived from an EMBL/GenBank/DDBJ whole genome shotgun (WGS) entry which is preliminary data.</text>
</comment>
<gene>
    <name evidence="1" type="ORF">BV22DRAFT_1040493</name>
</gene>